<dbReference type="InterPro" id="IPR001623">
    <property type="entry name" value="DnaJ_domain"/>
</dbReference>
<dbReference type="Pfam" id="PF00226">
    <property type="entry name" value="DnaJ"/>
    <property type="match status" value="1"/>
</dbReference>
<feature type="domain" description="J" evidence="2">
    <location>
        <begin position="25"/>
        <end position="91"/>
    </location>
</feature>
<dbReference type="AlphaFoldDB" id="A0A1I7Y656"/>
<dbReference type="PANTHER" id="PTHR44500">
    <property type="entry name" value="DNAJ HOMOLOG SUBFAMILY C MEMBER 12"/>
    <property type="match status" value="1"/>
</dbReference>
<dbReference type="InterPro" id="IPR029827">
    <property type="entry name" value="JDP1-like"/>
</dbReference>
<dbReference type="PRINTS" id="PR00625">
    <property type="entry name" value="JDOMAIN"/>
</dbReference>
<name>A0A1I7Y656_9BILA</name>
<dbReference type="Gene3D" id="1.10.287.110">
    <property type="entry name" value="DnaJ domain"/>
    <property type="match status" value="1"/>
</dbReference>
<dbReference type="SMART" id="SM00271">
    <property type="entry name" value="DnaJ"/>
    <property type="match status" value="1"/>
</dbReference>
<dbReference type="CDD" id="cd06257">
    <property type="entry name" value="DnaJ"/>
    <property type="match status" value="1"/>
</dbReference>
<evidence type="ECO:0000256" key="1">
    <source>
        <dbReference type="ARBA" id="ARBA00023186"/>
    </source>
</evidence>
<dbReference type="SUPFAM" id="SSF46565">
    <property type="entry name" value="Chaperone J-domain"/>
    <property type="match status" value="1"/>
</dbReference>
<evidence type="ECO:0000313" key="3">
    <source>
        <dbReference type="Proteomes" id="UP000095287"/>
    </source>
</evidence>
<accession>A0A1I7Y656</accession>
<keyword evidence="3" id="KW-1185">Reference proteome</keyword>
<keyword evidence="1" id="KW-0143">Chaperone</keyword>
<dbReference type="Proteomes" id="UP000095287">
    <property type="component" value="Unplaced"/>
</dbReference>
<proteinExistence type="predicted"/>
<dbReference type="PANTHER" id="PTHR44500:SF1">
    <property type="entry name" value="DNAJ HOMOLOG SUBFAMILY C MEMBER 12"/>
    <property type="match status" value="1"/>
</dbReference>
<evidence type="ECO:0000259" key="2">
    <source>
        <dbReference type="PROSITE" id="PS50076"/>
    </source>
</evidence>
<dbReference type="PROSITE" id="PS50076">
    <property type="entry name" value="DNAJ_2"/>
    <property type="match status" value="1"/>
</dbReference>
<sequence>MRRGASDHQSDDMDAPNLQKLGDSDLYGLLGCSKFATSEQIMAEYRARVRDCHPDKTSDNGSEATKEFQKLLYAKEVLTTPSKRYLYDMWLTMGVGISLEQWMANKEHVQQTMHWANKAPTPMLKSSETRSATDNARPEWSRAQSSVISAFRSYKI</sequence>
<dbReference type="GO" id="GO:0005737">
    <property type="term" value="C:cytoplasm"/>
    <property type="evidence" value="ECO:0007669"/>
    <property type="project" value="TreeGrafter"/>
</dbReference>
<organism evidence="3 4">
    <name type="scientific">Steinernema glaseri</name>
    <dbReference type="NCBI Taxonomy" id="37863"/>
    <lineage>
        <taxon>Eukaryota</taxon>
        <taxon>Metazoa</taxon>
        <taxon>Ecdysozoa</taxon>
        <taxon>Nematoda</taxon>
        <taxon>Chromadorea</taxon>
        <taxon>Rhabditida</taxon>
        <taxon>Tylenchina</taxon>
        <taxon>Panagrolaimomorpha</taxon>
        <taxon>Strongyloidoidea</taxon>
        <taxon>Steinernematidae</taxon>
        <taxon>Steinernema</taxon>
    </lineage>
</organism>
<reference evidence="4" key="1">
    <citation type="submission" date="2016-11" db="UniProtKB">
        <authorList>
            <consortium name="WormBaseParasite"/>
        </authorList>
    </citation>
    <scope>IDENTIFICATION</scope>
</reference>
<evidence type="ECO:0000313" key="4">
    <source>
        <dbReference type="WBParaSite" id="L893_g13064.t1"/>
    </source>
</evidence>
<protein>
    <submittedName>
        <fullName evidence="4">J domain-containing protein</fullName>
    </submittedName>
</protein>
<dbReference type="InterPro" id="IPR036869">
    <property type="entry name" value="J_dom_sf"/>
</dbReference>
<dbReference type="WBParaSite" id="L893_g13064.t1">
    <property type="protein sequence ID" value="L893_g13064.t1"/>
    <property type="gene ID" value="L893_g13064"/>
</dbReference>